<evidence type="ECO:0000256" key="10">
    <source>
        <dbReference type="ARBA" id="ARBA00039918"/>
    </source>
</evidence>
<feature type="transmembrane region" description="Helical" evidence="12">
    <location>
        <begin position="168"/>
        <end position="186"/>
    </location>
</feature>
<evidence type="ECO:0000256" key="12">
    <source>
        <dbReference type="SAM" id="Phobius"/>
    </source>
</evidence>
<dbReference type="NCBIfam" id="NF007927">
    <property type="entry name" value="PRK10642.1"/>
    <property type="match status" value="1"/>
</dbReference>
<feature type="transmembrane region" description="Helical" evidence="12">
    <location>
        <begin position="447"/>
        <end position="470"/>
    </location>
</feature>
<dbReference type="EMBL" id="JAGYPE010000002">
    <property type="protein sequence ID" value="MBS4182791.1"/>
    <property type="molecule type" value="Genomic_DNA"/>
</dbReference>
<keyword evidence="8 12" id="KW-0472">Membrane</keyword>
<proteinExistence type="inferred from homology"/>
<dbReference type="SUPFAM" id="SSF103473">
    <property type="entry name" value="MFS general substrate transporter"/>
    <property type="match status" value="1"/>
</dbReference>
<dbReference type="FunFam" id="1.20.1250.20:FF:000001">
    <property type="entry name" value="Dicarboxylate MFS transporter"/>
    <property type="match status" value="1"/>
</dbReference>
<feature type="compositionally biased region" description="Low complexity" evidence="11">
    <location>
        <begin position="30"/>
        <end position="40"/>
    </location>
</feature>
<keyword evidence="5 12" id="KW-0812">Transmembrane</keyword>
<dbReference type="Pfam" id="PF00083">
    <property type="entry name" value="Sugar_tr"/>
    <property type="match status" value="1"/>
</dbReference>
<evidence type="ECO:0000259" key="13">
    <source>
        <dbReference type="PROSITE" id="PS50850"/>
    </source>
</evidence>
<gene>
    <name evidence="14" type="primary">proP</name>
    <name evidence="14" type="ORF">KHB02_15460</name>
</gene>
<dbReference type="AlphaFoldDB" id="A0A942T072"/>
<dbReference type="Gene3D" id="1.20.1250.20">
    <property type="entry name" value="MFS general substrate transporter like domains"/>
    <property type="match status" value="2"/>
</dbReference>
<feature type="transmembrane region" description="Helical" evidence="12">
    <location>
        <begin position="237"/>
        <end position="260"/>
    </location>
</feature>
<dbReference type="PROSITE" id="PS00216">
    <property type="entry name" value="SUGAR_TRANSPORT_1"/>
    <property type="match status" value="1"/>
</dbReference>
<comment type="similarity">
    <text evidence="2">Belongs to the major facilitator superfamily. Metabolite:H+ Symporter (MHS) family (TC 2.A.1.6) family.</text>
</comment>
<evidence type="ECO:0000256" key="2">
    <source>
        <dbReference type="ARBA" id="ARBA00008240"/>
    </source>
</evidence>
<feature type="transmembrane region" description="Helical" evidence="12">
    <location>
        <begin position="391"/>
        <end position="410"/>
    </location>
</feature>
<reference evidence="14" key="1">
    <citation type="submission" date="2021-05" db="EMBL/GenBank/DDBJ databases">
        <title>Novel Bacillus species.</title>
        <authorList>
            <person name="Liu G."/>
        </authorList>
    </citation>
    <scope>NUCLEOTIDE SEQUENCE</scope>
    <source>
        <strain evidence="14">FJAT-50051</strain>
    </source>
</reference>
<accession>A0A942T072</accession>
<evidence type="ECO:0000256" key="6">
    <source>
        <dbReference type="ARBA" id="ARBA00022847"/>
    </source>
</evidence>
<feature type="transmembrane region" description="Helical" evidence="12">
    <location>
        <begin position="108"/>
        <end position="126"/>
    </location>
</feature>
<keyword evidence="4" id="KW-1003">Cell membrane</keyword>
<dbReference type="PANTHER" id="PTHR43528">
    <property type="entry name" value="ALPHA-KETOGLUTARATE PERMEASE"/>
    <property type="match status" value="1"/>
</dbReference>
<feature type="region of interest" description="Disordered" evidence="11">
    <location>
        <begin position="556"/>
        <end position="578"/>
    </location>
</feature>
<organism evidence="14">
    <name type="scientific">Neobacillus citreus</name>
    <dbReference type="NCBI Taxonomy" id="2833578"/>
    <lineage>
        <taxon>Bacteria</taxon>
        <taxon>Bacillati</taxon>
        <taxon>Bacillota</taxon>
        <taxon>Bacilli</taxon>
        <taxon>Bacillales</taxon>
        <taxon>Bacillaceae</taxon>
        <taxon>Neobacillus</taxon>
    </lineage>
</organism>
<evidence type="ECO:0000256" key="7">
    <source>
        <dbReference type="ARBA" id="ARBA00022989"/>
    </source>
</evidence>
<dbReference type="CDD" id="cd17366">
    <property type="entry name" value="MFS_ProP"/>
    <property type="match status" value="1"/>
</dbReference>
<dbReference type="PROSITE" id="PS00217">
    <property type="entry name" value="SUGAR_TRANSPORT_2"/>
    <property type="match status" value="1"/>
</dbReference>
<dbReference type="InterPro" id="IPR005829">
    <property type="entry name" value="Sugar_transporter_CS"/>
</dbReference>
<evidence type="ECO:0000256" key="5">
    <source>
        <dbReference type="ARBA" id="ARBA00022692"/>
    </source>
</evidence>
<dbReference type="InterPro" id="IPR051084">
    <property type="entry name" value="H+-coupled_symporters"/>
</dbReference>
<dbReference type="InterPro" id="IPR036259">
    <property type="entry name" value="MFS_trans_sf"/>
</dbReference>
<dbReference type="InterPro" id="IPR005828">
    <property type="entry name" value="MFS_sugar_transport-like"/>
</dbReference>
<evidence type="ECO:0000256" key="11">
    <source>
        <dbReference type="SAM" id="MobiDB-lite"/>
    </source>
</evidence>
<keyword evidence="6" id="KW-0769">Symport</keyword>
<feature type="transmembrane region" description="Helical" evidence="12">
    <location>
        <begin position="192"/>
        <end position="216"/>
    </location>
</feature>
<feature type="transmembrane region" description="Helical" evidence="12">
    <location>
        <begin position="490"/>
        <end position="508"/>
    </location>
</feature>
<feature type="transmembrane region" description="Helical" evidence="12">
    <location>
        <begin position="132"/>
        <end position="156"/>
    </location>
</feature>
<comment type="caution">
    <text evidence="14">The sequence shown here is derived from an EMBL/GenBank/DDBJ whole genome shotgun (WGS) entry which is preliminary data.</text>
</comment>
<evidence type="ECO:0000256" key="1">
    <source>
        <dbReference type="ARBA" id="ARBA00004651"/>
    </source>
</evidence>
<feature type="transmembrane region" description="Helical" evidence="12">
    <location>
        <begin position="358"/>
        <end position="379"/>
    </location>
</feature>
<keyword evidence="3" id="KW-0813">Transport</keyword>
<evidence type="ECO:0000256" key="3">
    <source>
        <dbReference type="ARBA" id="ARBA00022448"/>
    </source>
</evidence>
<evidence type="ECO:0000256" key="8">
    <source>
        <dbReference type="ARBA" id="ARBA00023136"/>
    </source>
</evidence>
<feature type="region of interest" description="Disordered" evidence="11">
    <location>
        <begin position="25"/>
        <end position="67"/>
    </location>
</feature>
<dbReference type="PROSITE" id="PS50850">
    <property type="entry name" value="MFS"/>
    <property type="match status" value="1"/>
</dbReference>
<dbReference type="InterPro" id="IPR020846">
    <property type="entry name" value="MFS_dom"/>
</dbReference>
<keyword evidence="7 12" id="KW-1133">Transmembrane helix</keyword>
<sequence>MTPVALAHGTGGHAERLIVCRSLSGGRGSAGTATSPSAGRPKARHSTTGGTHLAPNEAPHPHGDRPLRTKAAAKRARRKLTEDDVTVVEESLLKRAVAAAALGNAMEWFDFGIFAYLTVTISKVFLPEGDPAANLVATFGFFAAAFIVRPIGGAVFGPLGDKIGRQKVLALTMILMAAGTLAIGLIPSYATIGFWAPVLLLLARFLQGFSTGGEYGGAATFIAEYSPDKRRGFMGSWLEFGTLAGYVLGASIVTALQYALPEDALLSWGWRIPFIIAGPLGLIGLYLRLKLEETPAFQKQQEQAAERESQKTPFLRLFAENWRSLLICIGLVLVFNVTDYMLLSYMPTYLETNLGQNATFGLILIVVVMVLMMIVITFGGRLSDKFGRRPVLAAGCIGFILLSWPALKLVQSGTGLGVFFGLLILGLVLVTFTSTMPSTLPALFPTIIRYGALAIAFNVSVSLFGGTTPLATEALIAGAKDAGISWAEDIPAFYLMLAAVIGLVAVYFTKETASSPLMGSGPTVASEEEVADVIKEYNDPESELSQSDWAKDFSTSEIPIISGDVPSSDGDTKAPAGS</sequence>
<dbReference type="PANTHER" id="PTHR43528:SF1">
    <property type="entry name" value="ALPHA-KETOGLUTARATE PERMEASE"/>
    <property type="match status" value="1"/>
</dbReference>
<evidence type="ECO:0000256" key="9">
    <source>
        <dbReference type="ARBA" id="ARBA00037295"/>
    </source>
</evidence>
<comment type="subcellular location">
    <subcellularLocation>
        <location evidence="1">Cell membrane</location>
        <topology evidence="1">Multi-pass membrane protein</topology>
    </subcellularLocation>
</comment>
<evidence type="ECO:0000313" key="14">
    <source>
        <dbReference type="EMBL" id="MBS4182791.1"/>
    </source>
</evidence>
<feature type="transmembrane region" description="Helical" evidence="12">
    <location>
        <begin position="416"/>
        <end position="435"/>
    </location>
</feature>
<name>A0A942T072_9BACI</name>
<feature type="transmembrane region" description="Helical" evidence="12">
    <location>
        <begin position="272"/>
        <end position="289"/>
    </location>
</feature>
<evidence type="ECO:0000256" key="4">
    <source>
        <dbReference type="ARBA" id="ARBA00022475"/>
    </source>
</evidence>
<dbReference type="GO" id="GO:0005886">
    <property type="term" value="C:plasma membrane"/>
    <property type="evidence" value="ECO:0007669"/>
    <property type="project" value="UniProtKB-SubCell"/>
</dbReference>
<feature type="domain" description="Major facilitator superfamily (MFS) profile" evidence="13">
    <location>
        <begin position="96"/>
        <end position="514"/>
    </location>
</feature>
<feature type="transmembrane region" description="Helical" evidence="12">
    <location>
        <begin position="325"/>
        <end position="346"/>
    </location>
</feature>
<protein>
    <recommendedName>
        <fullName evidence="10">Putative proline/betaine transporter</fullName>
    </recommendedName>
</protein>
<comment type="function">
    <text evidence="9">May be a proton symporter involved in the uptake of osmolytes such as proline and glycine betaine.</text>
</comment>
<dbReference type="GO" id="GO:0015293">
    <property type="term" value="F:symporter activity"/>
    <property type="evidence" value="ECO:0007669"/>
    <property type="project" value="UniProtKB-KW"/>
</dbReference>